<sequence>MAYHLNRNREWFFREMQQLRSNDVLVDVTLCAEGKEIPCHRVVLAAWSEYFLCMFSGCLSETKKDKIEIGGVSAEALQQLVDYAYDPIVDITEENVQPLFEAADMLQFRGVSYQCEQFLHQRVRVDTCLGIWALADRVSCTRLADKAKSCALKWFEEVCAATEDFLHLPVHLLQSYISDEGLMTKKEERILEVVMLWARHDLKERQKHLEELLKCVHFSRMDPGYLQNIVKEDKVLAGVVNAMMTIQPTHAEPRQIHQNEIFVLGGVTGIEETLHNEVCRLELDGHCVDTNPLPKPFKDSSGMAACVFGNDVVVTGGKKSMRQAWRYISSTNTWMKLANLGRGRYDHGMAILGDKLYVVGGTMNGRAGTRPWTSFPECRIHDVEVYEKKRNNRSNWKLTEPLPLAVSNFGITACHGKLYVFGGVTNNEDATNHVQHYDPTSTHKMWSLETGWVSSRVSHLSACTVDSKIYLVGGPLRWVLGFNPDALQEEKPFKTLAKQLAPWYHCSATVCGSDIYITGGKTHKYHLYGRHQPKVENFATVQCYNVRNNTMVLAKDLPKPLHGHCTVAITKT</sequence>
<dbReference type="FunFam" id="1.25.40.420:FF:000001">
    <property type="entry name" value="Kelch-like family member 12"/>
    <property type="match status" value="1"/>
</dbReference>
<gene>
    <name evidence="4" type="ORF">BRAFLDRAFT_103714</name>
</gene>
<dbReference type="PANTHER" id="PTHR24412:SF272">
    <property type="entry name" value="KELCH-LIKE PROTEIN DIABLO"/>
    <property type="match status" value="1"/>
</dbReference>
<dbReference type="InterPro" id="IPR001497">
    <property type="entry name" value="MethylDNA_cys_MeTrfase_AS"/>
</dbReference>
<evidence type="ECO:0000313" key="4">
    <source>
        <dbReference type="EMBL" id="EEN50964.1"/>
    </source>
</evidence>
<feature type="domain" description="BTB" evidence="3">
    <location>
        <begin position="26"/>
        <end position="93"/>
    </location>
</feature>
<dbReference type="AlphaFoldDB" id="C3Z952"/>
<dbReference type="InterPro" id="IPR015915">
    <property type="entry name" value="Kelch-typ_b-propeller"/>
</dbReference>
<dbReference type="PROSITE" id="PS00374">
    <property type="entry name" value="MGMT"/>
    <property type="match status" value="1"/>
</dbReference>
<dbReference type="STRING" id="7739.C3Z952"/>
<dbReference type="InterPro" id="IPR000210">
    <property type="entry name" value="BTB/POZ_dom"/>
</dbReference>
<dbReference type="Pfam" id="PF24681">
    <property type="entry name" value="Kelch_KLHDC2_KLHL20_DRC7"/>
    <property type="match status" value="1"/>
</dbReference>
<accession>C3Z952</accession>
<dbReference type="SMART" id="SM00875">
    <property type="entry name" value="BACK"/>
    <property type="match status" value="1"/>
</dbReference>
<dbReference type="SMART" id="SM00612">
    <property type="entry name" value="Kelch"/>
    <property type="match status" value="4"/>
</dbReference>
<dbReference type="PROSITE" id="PS50097">
    <property type="entry name" value="BTB"/>
    <property type="match status" value="1"/>
</dbReference>
<dbReference type="InterPro" id="IPR006652">
    <property type="entry name" value="Kelch_1"/>
</dbReference>
<name>C3Z952_BRAFL</name>
<dbReference type="SMART" id="SM00225">
    <property type="entry name" value="BTB"/>
    <property type="match status" value="1"/>
</dbReference>
<protein>
    <recommendedName>
        <fullName evidence="3">BTB domain-containing protein</fullName>
    </recommendedName>
</protein>
<evidence type="ECO:0000259" key="3">
    <source>
        <dbReference type="PROSITE" id="PS50097"/>
    </source>
</evidence>
<dbReference type="eggNOG" id="KOG4441">
    <property type="taxonomic scope" value="Eukaryota"/>
</dbReference>
<dbReference type="SUPFAM" id="SSF54695">
    <property type="entry name" value="POZ domain"/>
    <property type="match status" value="1"/>
</dbReference>
<dbReference type="InParanoid" id="C3Z952"/>
<proteinExistence type="predicted"/>
<dbReference type="InterPro" id="IPR017096">
    <property type="entry name" value="BTB-kelch_protein"/>
</dbReference>
<dbReference type="InterPro" id="IPR011705">
    <property type="entry name" value="BACK"/>
</dbReference>
<dbReference type="Gene3D" id="2.120.10.80">
    <property type="entry name" value="Kelch-type beta propeller"/>
    <property type="match status" value="2"/>
</dbReference>
<dbReference type="EMBL" id="GG666598">
    <property type="protein sequence ID" value="EEN50964.1"/>
    <property type="molecule type" value="Genomic_DNA"/>
</dbReference>
<organism>
    <name type="scientific">Branchiostoma floridae</name>
    <name type="common">Florida lancelet</name>
    <name type="synonym">Amphioxus</name>
    <dbReference type="NCBI Taxonomy" id="7739"/>
    <lineage>
        <taxon>Eukaryota</taxon>
        <taxon>Metazoa</taxon>
        <taxon>Chordata</taxon>
        <taxon>Cephalochordata</taxon>
        <taxon>Leptocardii</taxon>
        <taxon>Amphioxiformes</taxon>
        <taxon>Branchiostomatidae</taxon>
        <taxon>Branchiostoma</taxon>
    </lineage>
</organism>
<evidence type="ECO:0000256" key="1">
    <source>
        <dbReference type="ARBA" id="ARBA00022441"/>
    </source>
</evidence>
<dbReference type="GO" id="GO:0006281">
    <property type="term" value="P:DNA repair"/>
    <property type="evidence" value="ECO:0007669"/>
    <property type="project" value="InterPro"/>
</dbReference>
<dbReference type="PANTHER" id="PTHR24412">
    <property type="entry name" value="KELCH PROTEIN"/>
    <property type="match status" value="1"/>
</dbReference>
<dbReference type="GO" id="GO:0003908">
    <property type="term" value="F:methylated-DNA-[protein]-cysteine S-methyltransferase activity"/>
    <property type="evidence" value="ECO:0007669"/>
    <property type="project" value="InterPro"/>
</dbReference>
<reference evidence="4" key="1">
    <citation type="journal article" date="2008" name="Nature">
        <title>The amphioxus genome and the evolution of the chordate karyotype.</title>
        <authorList>
            <consortium name="US DOE Joint Genome Institute (JGI-PGF)"/>
            <person name="Putnam N.H."/>
            <person name="Butts T."/>
            <person name="Ferrier D.E.K."/>
            <person name="Furlong R.F."/>
            <person name="Hellsten U."/>
            <person name="Kawashima T."/>
            <person name="Robinson-Rechavi M."/>
            <person name="Shoguchi E."/>
            <person name="Terry A."/>
            <person name="Yu J.-K."/>
            <person name="Benito-Gutierrez E.L."/>
            <person name="Dubchak I."/>
            <person name="Garcia-Fernandez J."/>
            <person name="Gibson-Brown J.J."/>
            <person name="Grigoriev I.V."/>
            <person name="Horton A.C."/>
            <person name="de Jong P.J."/>
            <person name="Jurka J."/>
            <person name="Kapitonov V.V."/>
            <person name="Kohara Y."/>
            <person name="Kuroki Y."/>
            <person name="Lindquist E."/>
            <person name="Lucas S."/>
            <person name="Osoegawa K."/>
            <person name="Pennacchio L.A."/>
            <person name="Salamov A.A."/>
            <person name="Satou Y."/>
            <person name="Sauka-Spengler T."/>
            <person name="Schmutz J."/>
            <person name="Shin-I T."/>
            <person name="Toyoda A."/>
            <person name="Bronner-Fraser M."/>
            <person name="Fujiyama A."/>
            <person name="Holland L.Z."/>
            <person name="Holland P.W.H."/>
            <person name="Satoh N."/>
            <person name="Rokhsar D.S."/>
        </authorList>
    </citation>
    <scope>NUCLEOTIDE SEQUENCE [LARGE SCALE GENOMIC DNA]</scope>
    <source>
        <strain evidence="4">S238N-H82</strain>
        <tissue evidence="4">Testes</tissue>
    </source>
</reference>
<dbReference type="InterPro" id="IPR011043">
    <property type="entry name" value="Gal_Oxase/kelch_b-propeller"/>
</dbReference>
<keyword evidence="1" id="KW-0880">Kelch repeat</keyword>
<dbReference type="InterPro" id="IPR011333">
    <property type="entry name" value="SKP1/BTB/POZ_sf"/>
</dbReference>
<dbReference type="Gene3D" id="1.25.40.420">
    <property type="match status" value="1"/>
</dbReference>
<dbReference type="Gene3D" id="3.30.710.10">
    <property type="entry name" value="Potassium Channel Kv1.1, Chain A"/>
    <property type="match status" value="1"/>
</dbReference>
<dbReference type="PIRSF" id="PIRSF037037">
    <property type="entry name" value="Kelch-like_protein_gigaxonin"/>
    <property type="match status" value="1"/>
</dbReference>
<dbReference type="Pfam" id="PF07707">
    <property type="entry name" value="BACK"/>
    <property type="match status" value="1"/>
</dbReference>
<dbReference type="SUPFAM" id="SSF50965">
    <property type="entry name" value="Galactose oxidase, central domain"/>
    <property type="match status" value="1"/>
</dbReference>
<keyword evidence="2" id="KW-0677">Repeat</keyword>
<evidence type="ECO:0000256" key="2">
    <source>
        <dbReference type="ARBA" id="ARBA00022737"/>
    </source>
</evidence>
<dbReference type="Pfam" id="PF00651">
    <property type="entry name" value="BTB"/>
    <property type="match status" value="1"/>
</dbReference>